<feature type="transmembrane region" description="Helical" evidence="1">
    <location>
        <begin position="88"/>
        <end position="106"/>
    </location>
</feature>
<gene>
    <name evidence="2" type="ORF">SAMN06265376_11285</name>
</gene>
<dbReference type="EMBL" id="FZNY01000012">
    <property type="protein sequence ID" value="SNS36518.1"/>
    <property type="molecule type" value="Genomic_DNA"/>
</dbReference>
<name>A0A239DX17_9FLAO</name>
<accession>A0A239DX17</accession>
<organism evidence="2 3">
    <name type="scientific">Dokdonia pacifica</name>
    <dbReference type="NCBI Taxonomy" id="1627892"/>
    <lineage>
        <taxon>Bacteria</taxon>
        <taxon>Pseudomonadati</taxon>
        <taxon>Bacteroidota</taxon>
        <taxon>Flavobacteriia</taxon>
        <taxon>Flavobacteriales</taxon>
        <taxon>Flavobacteriaceae</taxon>
        <taxon>Dokdonia</taxon>
    </lineage>
</organism>
<proteinExistence type="predicted"/>
<protein>
    <recommendedName>
        <fullName evidence="4">Zinc-ribbon 15 domain-containing protein</fullName>
    </recommendedName>
</protein>
<sequence length="202" mass="23174">MIIYGTKPVHLKTIENKIVKCGNCDRQGYMAFHYSSSHFHVFWIPMFPYIRKGGSSCTNCGEELKPKHMPEHVKRAYKETKKSVKLPIWQFSGLALIALIIAYSVYASGKTSDQKEAYIASPRAGDVYSYETETGYSTLKVAEVTSDSLYVIPNEYEVDGVMGVYKLDKPENYADFMYGISRDEIERMHRDSEIYSIKREDD</sequence>
<evidence type="ECO:0000256" key="1">
    <source>
        <dbReference type="SAM" id="Phobius"/>
    </source>
</evidence>
<keyword evidence="3" id="KW-1185">Reference proteome</keyword>
<dbReference type="RefSeq" id="WP_089373938.1">
    <property type="nucleotide sequence ID" value="NZ_BMEP01000011.1"/>
</dbReference>
<dbReference type="OrthoDB" id="766141at2"/>
<keyword evidence="1" id="KW-0472">Membrane</keyword>
<evidence type="ECO:0000313" key="3">
    <source>
        <dbReference type="Proteomes" id="UP000198379"/>
    </source>
</evidence>
<evidence type="ECO:0000313" key="2">
    <source>
        <dbReference type="EMBL" id="SNS36518.1"/>
    </source>
</evidence>
<reference evidence="2 3" key="1">
    <citation type="submission" date="2017-06" db="EMBL/GenBank/DDBJ databases">
        <authorList>
            <person name="Kim H.J."/>
            <person name="Triplett B.A."/>
        </authorList>
    </citation>
    <scope>NUCLEOTIDE SEQUENCE [LARGE SCALE GENOMIC DNA]</scope>
    <source>
        <strain evidence="2 3">DSM 25597</strain>
    </source>
</reference>
<dbReference type="AlphaFoldDB" id="A0A239DX17"/>
<keyword evidence="1" id="KW-1133">Transmembrane helix</keyword>
<dbReference type="Proteomes" id="UP000198379">
    <property type="component" value="Unassembled WGS sequence"/>
</dbReference>
<keyword evidence="1" id="KW-0812">Transmembrane</keyword>
<evidence type="ECO:0008006" key="4">
    <source>
        <dbReference type="Google" id="ProtNLM"/>
    </source>
</evidence>